<evidence type="ECO:0000256" key="1">
    <source>
        <dbReference type="ARBA" id="ARBA00022723"/>
    </source>
</evidence>
<organism evidence="8 9">
    <name type="scientific">Branchiostoma lanceolatum</name>
    <name type="common">Common lancelet</name>
    <name type="synonym">Amphioxus lanceolatum</name>
    <dbReference type="NCBI Taxonomy" id="7740"/>
    <lineage>
        <taxon>Eukaryota</taxon>
        <taxon>Metazoa</taxon>
        <taxon>Chordata</taxon>
        <taxon>Cephalochordata</taxon>
        <taxon>Leptocardii</taxon>
        <taxon>Amphioxiformes</taxon>
        <taxon>Branchiostomatidae</taxon>
        <taxon>Branchiostoma</taxon>
    </lineage>
</organism>
<protein>
    <submittedName>
        <fullName evidence="8">ZSCAN10 protein</fullName>
    </submittedName>
</protein>
<feature type="compositionally biased region" description="Polar residues" evidence="6">
    <location>
        <begin position="175"/>
        <end position="215"/>
    </location>
</feature>
<evidence type="ECO:0000313" key="9">
    <source>
        <dbReference type="Proteomes" id="UP000838412"/>
    </source>
</evidence>
<keyword evidence="9" id="KW-1185">Reference proteome</keyword>
<dbReference type="EMBL" id="OV696693">
    <property type="protein sequence ID" value="CAH1271487.1"/>
    <property type="molecule type" value="Genomic_DNA"/>
</dbReference>
<dbReference type="PANTHER" id="PTHR23235">
    <property type="entry name" value="KRUEPPEL-LIKE TRANSCRIPTION FACTOR"/>
    <property type="match status" value="1"/>
</dbReference>
<sequence>MEESPVALPIKQEPVDSCSNDGSAFPDVANQEVAGSSKHDFSEPPQEDAGDEYPTHWQAADGLVSIGHAARIKQQIRGRLYVCSECDYQASRADVIKHQRLHTRARPYVCLLCNFAGTQNSHLRSHFKRHHSAPLDEDNHMVIPQSHFICQECQIIFPTQEKLQSHLSDSHTNDEPPSNNKEGENTENTQVDSLQKNHVGQPNRTLESVKHVNNTVHRDNEQRSPPSEELATAGSGSSSRAKKTFTCSECGYRGGKKDVQKHLTVHTGFRPYVCLQCGHTTAQNNHMRKHFQRIHPGQEAEFDVRTDEFYICSSLDAEQNCDKDVHSTNAECQSGVPRNIRKAARRSLQKYTQAQKRQRKTYHDAPDNNRGKPIKPFVWHFQGRSYITYEIAGKTSRSLPKDDRQMACNFCPYKTSKKELLRLHMRRHLWMS</sequence>
<dbReference type="Gene3D" id="3.30.160.60">
    <property type="entry name" value="Classic Zinc Finger"/>
    <property type="match status" value="2"/>
</dbReference>
<dbReference type="Proteomes" id="UP000838412">
    <property type="component" value="Chromosome 8"/>
</dbReference>
<dbReference type="SMART" id="SM00355">
    <property type="entry name" value="ZnF_C2H2"/>
    <property type="match status" value="6"/>
</dbReference>
<evidence type="ECO:0000313" key="8">
    <source>
        <dbReference type="EMBL" id="CAH1271487.1"/>
    </source>
</evidence>
<dbReference type="GO" id="GO:0008270">
    <property type="term" value="F:zinc ion binding"/>
    <property type="evidence" value="ECO:0007669"/>
    <property type="project" value="UniProtKB-KW"/>
</dbReference>
<dbReference type="AlphaFoldDB" id="A0A8K0A9G5"/>
<evidence type="ECO:0000256" key="5">
    <source>
        <dbReference type="PROSITE-ProRule" id="PRU00042"/>
    </source>
</evidence>
<dbReference type="InterPro" id="IPR036236">
    <property type="entry name" value="Znf_C2H2_sf"/>
</dbReference>
<dbReference type="PANTHER" id="PTHR23235:SF120">
    <property type="entry name" value="KRUPPEL-LIKE FACTOR 15"/>
    <property type="match status" value="1"/>
</dbReference>
<keyword evidence="4" id="KW-0862">Zinc</keyword>
<feature type="region of interest" description="Disordered" evidence="6">
    <location>
        <begin position="164"/>
        <end position="242"/>
    </location>
</feature>
<name>A0A8K0A9G5_BRALA</name>
<dbReference type="PROSITE" id="PS00028">
    <property type="entry name" value="ZINC_FINGER_C2H2_1"/>
    <property type="match status" value="1"/>
</dbReference>
<dbReference type="PROSITE" id="PS50157">
    <property type="entry name" value="ZINC_FINGER_C2H2_2"/>
    <property type="match status" value="2"/>
</dbReference>
<keyword evidence="3 5" id="KW-0863">Zinc-finger</keyword>
<keyword evidence="2" id="KW-0677">Repeat</keyword>
<evidence type="ECO:0000259" key="7">
    <source>
        <dbReference type="PROSITE" id="PS50157"/>
    </source>
</evidence>
<dbReference type="InterPro" id="IPR013087">
    <property type="entry name" value="Znf_C2H2_type"/>
</dbReference>
<feature type="region of interest" description="Disordered" evidence="6">
    <location>
        <begin position="351"/>
        <end position="374"/>
    </location>
</feature>
<evidence type="ECO:0000256" key="2">
    <source>
        <dbReference type="ARBA" id="ARBA00022737"/>
    </source>
</evidence>
<evidence type="ECO:0000256" key="4">
    <source>
        <dbReference type="ARBA" id="ARBA00022833"/>
    </source>
</evidence>
<feature type="domain" description="C2H2-type" evidence="7">
    <location>
        <begin position="272"/>
        <end position="300"/>
    </location>
</feature>
<dbReference type="SUPFAM" id="SSF57667">
    <property type="entry name" value="beta-beta-alpha zinc fingers"/>
    <property type="match status" value="2"/>
</dbReference>
<proteinExistence type="predicted"/>
<feature type="domain" description="C2H2-type" evidence="7">
    <location>
        <begin position="148"/>
        <end position="176"/>
    </location>
</feature>
<reference evidence="8" key="1">
    <citation type="submission" date="2022-01" db="EMBL/GenBank/DDBJ databases">
        <authorList>
            <person name="Braso-Vives M."/>
        </authorList>
    </citation>
    <scope>NUCLEOTIDE SEQUENCE</scope>
</reference>
<evidence type="ECO:0000256" key="6">
    <source>
        <dbReference type="SAM" id="MobiDB-lite"/>
    </source>
</evidence>
<gene>
    <name evidence="8" type="primary">ZSCAN10</name>
    <name evidence="8" type="ORF">BLAG_LOCUS23501</name>
</gene>
<dbReference type="GO" id="GO:0000978">
    <property type="term" value="F:RNA polymerase II cis-regulatory region sequence-specific DNA binding"/>
    <property type="evidence" value="ECO:0007669"/>
    <property type="project" value="TreeGrafter"/>
</dbReference>
<accession>A0A8K0A9G5</accession>
<dbReference type="OrthoDB" id="4737882at2759"/>
<dbReference type="GO" id="GO:0000981">
    <property type="term" value="F:DNA-binding transcription factor activity, RNA polymerase II-specific"/>
    <property type="evidence" value="ECO:0007669"/>
    <property type="project" value="TreeGrafter"/>
</dbReference>
<feature type="region of interest" description="Disordered" evidence="6">
    <location>
        <begin position="1"/>
        <end position="53"/>
    </location>
</feature>
<feature type="compositionally biased region" description="Basic and acidic residues" evidence="6">
    <location>
        <begin position="361"/>
        <end position="370"/>
    </location>
</feature>
<keyword evidence="1" id="KW-0479">Metal-binding</keyword>
<evidence type="ECO:0000256" key="3">
    <source>
        <dbReference type="ARBA" id="ARBA00022771"/>
    </source>
</evidence>